<dbReference type="RefSeq" id="WP_012121816.1">
    <property type="nucleotide sequence ID" value="NC_009767.1"/>
</dbReference>
<organism evidence="1 2">
    <name type="scientific">Roseiflexus castenholzii (strain DSM 13941 / HLO8)</name>
    <dbReference type="NCBI Taxonomy" id="383372"/>
    <lineage>
        <taxon>Bacteria</taxon>
        <taxon>Bacillati</taxon>
        <taxon>Chloroflexota</taxon>
        <taxon>Chloroflexia</taxon>
        <taxon>Chloroflexales</taxon>
        <taxon>Roseiflexineae</taxon>
        <taxon>Roseiflexaceae</taxon>
        <taxon>Roseiflexus</taxon>
    </lineage>
</organism>
<evidence type="ECO:0000313" key="2">
    <source>
        <dbReference type="Proteomes" id="UP000000263"/>
    </source>
</evidence>
<dbReference type="Proteomes" id="UP000000263">
    <property type="component" value="Chromosome"/>
</dbReference>
<dbReference type="KEGG" id="rca:Rcas_3342"/>
<gene>
    <name evidence="1" type="ordered locus">Rcas_3342</name>
</gene>
<name>A7NP96_ROSCS</name>
<dbReference type="EMBL" id="CP000804">
    <property type="protein sequence ID" value="ABU59392.1"/>
    <property type="molecule type" value="Genomic_DNA"/>
</dbReference>
<protein>
    <submittedName>
        <fullName evidence="1">Uncharacterized protein</fullName>
    </submittedName>
</protein>
<dbReference type="HOGENOM" id="CLU_1883680_0_0_0"/>
<dbReference type="eggNOG" id="ENOG5030T8Q">
    <property type="taxonomic scope" value="Bacteria"/>
</dbReference>
<dbReference type="OrthoDB" id="158992at2"/>
<sequence>MGTPLDIDLDALDVPELERLRDAINRRILQKRRTKGLTLPELLRLFEETKAVLAEHHLEWRSLERWQWMDGEIKFWLNPVDQESYRAGWYSIDDLIAWVYNEGPIVIHPKTEDDDDLDDEWDTRNNVAIRWLPDSETHTVSN</sequence>
<accession>A7NP96</accession>
<dbReference type="AlphaFoldDB" id="A7NP96"/>
<keyword evidence="2" id="KW-1185">Reference proteome</keyword>
<proteinExistence type="predicted"/>
<evidence type="ECO:0000313" key="1">
    <source>
        <dbReference type="EMBL" id="ABU59392.1"/>
    </source>
</evidence>
<reference evidence="1 2" key="1">
    <citation type="submission" date="2007-08" db="EMBL/GenBank/DDBJ databases">
        <title>Complete sequence of Roseiflexus castenholzii DSM 13941.</title>
        <authorList>
            <consortium name="US DOE Joint Genome Institute"/>
            <person name="Copeland A."/>
            <person name="Lucas S."/>
            <person name="Lapidus A."/>
            <person name="Barry K."/>
            <person name="Glavina del Rio T."/>
            <person name="Dalin E."/>
            <person name="Tice H."/>
            <person name="Pitluck S."/>
            <person name="Thompson L.S."/>
            <person name="Brettin T."/>
            <person name="Bruce D."/>
            <person name="Detter J.C."/>
            <person name="Han C."/>
            <person name="Tapia R."/>
            <person name="Schmutz J."/>
            <person name="Larimer F."/>
            <person name="Land M."/>
            <person name="Hauser L."/>
            <person name="Kyrpides N."/>
            <person name="Mikhailova N."/>
            <person name="Bryant D.A."/>
            <person name="Hanada S."/>
            <person name="Tsukatani Y."/>
            <person name="Richardson P."/>
        </authorList>
    </citation>
    <scope>NUCLEOTIDE SEQUENCE [LARGE SCALE GENOMIC DNA]</scope>
    <source>
        <strain evidence="2">DSM 13941 / HLO8</strain>
    </source>
</reference>